<feature type="compositionally biased region" description="Basic and acidic residues" evidence="1">
    <location>
        <begin position="406"/>
        <end position="416"/>
    </location>
</feature>
<name>A0A8J2WS26_9STRA</name>
<organism evidence="2 3">
    <name type="scientific">Pelagomonas calceolata</name>
    <dbReference type="NCBI Taxonomy" id="35677"/>
    <lineage>
        <taxon>Eukaryota</taxon>
        <taxon>Sar</taxon>
        <taxon>Stramenopiles</taxon>
        <taxon>Ochrophyta</taxon>
        <taxon>Pelagophyceae</taxon>
        <taxon>Pelagomonadales</taxon>
        <taxon>Pelagomonadaceae</taxon>
        <taxon>Pelagomonas</taxon>
    </lineage>
</organism>
<evidence type="ECO:0000313" key="3">
    <source>
        <dbReference type="Proteomes" id="UP000789595"/>
    </source>
</evidence>
<dbReference type="AlphaFoldDB" id="A0A8J2WS26"/>
<keyword evidence="3" id="KW-1185">Reference proteome</keyword>
<comment type="caution">
    <text evidence="2">The sequence shown here is derived from an EMBL/GenBank/DDBJ whole genome shotgun (WGS) entry which is preliminary data.</text>
</comment>
<evidence type="ECO:0000256" key="1">
    <source>
        <dbReference type="SAM" id="MobiDB-lite"/>
    </source>
</evidence>
<dbReference type="PANTHER" id="PTHR12197">
    <property type="entry name" value="HISTONE-LYSINE N-METHYLTRANSFERASE SMYD"/>
    <property type="match status" value="1"/>
</dbReference>
<feature type="region of interest" description="Disordered" evidence="1">
    <location>
        <begin position="335"/>
        <end position="368"/>
    </location>
</feature>
<evidence type="ECO:0008006" key="4">
    <source>
        <dbReference type="Google" id="ProtNLM"/>
    </source>
</evidence>
<feature type="compositionally biased region" description="Pro residues" evidence="1">
    <location>
        <begin position="349"/>
        <end position="359"/>
    </location>
</feature>
<evidence type="ECO:0000313" key="2">
    <source>
        <dbReference type="EMBL" id="CAH0365049.1"/>
    </source>
</evidence>
<dbReference type="PANTHER" id="PTHR12197:SF251">
    <property type="entry name" value="EG:BACR7C10.4 PROTEIN"/>
    <property type="match status" value="1"/>
</dbReference>
<feature type="compositionally biased region" description="Low complexity" evidence="1">
    <location>
        <begin position="335"/>
        <end position="348"/>
    </location>
</feature>
<sequence length="416" mass="45161">MEFVRGAQTPSSTKAPPGSLAKDWTSCSCLFGDPRGVLVKGAVVRLKTQDAFSGEYGDIEKYDDVQRKWLVRLHRREVAIAPMSFSYVELHFAYRVMLGDASGVPSRSTQPYATGDVVFVEAPCVLVGPDAPARWRAAVALKARAKAGDAAAREAVARLEALAPPEPLCETFDARTRRMREARAVVDDYKTRKTRSFRKKQSAATYDAKVRKVATCLRHFEVCARQPWAACAAGTAVYAAVAALPHACAPALRMLIDDGTLTATATRDLAENQLLTVNLGPPQLPEWGRDVRRRWLRDHHGFACECATCARDDAKQAARAARAAGAASRKVDAARAAARAGKARQPAAAPAPPPPPAPPKLEDLPPHLHTLGALEDHLAAEEASRRATDAYLAEHYAESSSGESDIDWRAEVPRKW</sequence>
<dbReference type="Gene3D" id="2.170.270.10">
    <property type="entry name" value="SET domain"/>
    <property type="match status" value="1"/>
</dbReference>
<dbReference type="SUPFAM" id="SSF82199">
    <property type="entry name" value="SET domain"/>
    <property type="match status" value="1"/>
</dbReference>
<reference evidence="2" key="1">
    <citation type="submission" date="2021-11" db="EMBL/GenBank/DDBJ databases">
        <authorList>
            <consortium name="Genoscope - CEA"/>
            <person name="William W."/>
        </authorList>
    </citation>
    <scope>NUCLEOTIDE SEQUENCE</scope>
</reference>
<dbReference type="GO" id="GO:0005634">
    <property type="term" value="C:nucleus"/>
    <property type="evidence" value="ECO:0007669"/>
    <property type="project" value="TreeGrafter"/>
</dbReference>
<accession>A0A8J2WS26</accession>
<feature type="region of interest" description="Disordered" evidence="1">
    <location>
        <begin position="1"/>
        <end position="21"/>
    </location>
</feature>
<feature type="region of interest" description="Disordered" evidence="1">
    <location>
        <begin position="395"/>
        <end position="416"/>
    </location>
</feature>
<dbReference type="InterPro" id="IPR046341">
    <property type="entry name" value="SET_dom_sf"/>
</dbReference>
<protein>
    <recommendedName>
        <fullName evidence="4">SET domain-containing protein</fullName>
    </recommendedName>
</protein>
<dbReference type="Proteomes" id="UP000789595">
    <property type="component" value="Unassembled WGS sequence"/>
</dbReference>
<proteinExistence type="predicted"/>
<gene>
    <name evidence="2" type="ORF">PECAL_1P14520</name>
</gene>
<dbReference type="InterPro" id="IPR050869">
    <property type="entry name" value="H3K4_H4K5_MeTrfase"/>
</dbReference>
<dbReference type="EMBL" id="CAKKNE010000001">
    <property type="protein sequence ID" value="CAH0365049.1"/>
    <property type="molecule type" value="Genomic_DNA"/>
</dbReference>